<comment type="cofactor">
    <cofactor evidence="1">
        <name>FAD</name>
        <dbReference type="ChEBI" id="CHEBI:57692"/>
    </cofactor>
</comment>
<keyword evidence="3" id="KW-0285">Flavoprotein</keyword>
<evidence type="ECO:0000256" key="6">
    <source>
        <dbReference type="ARBA" id="ARBA00023002"/>
    </source>
</evidence>
<name>M5CCR0_THACB</name>
<evidence type="ECO:0000313" key="9">
    <source>
        <dbReference type="Proteomes" id="UP000012065"/>
    </source>
</evidence>
<evidence type="ECO:0000259" key="7">
    <source>
        <dbReference type="Pfam" id="PF05199"/>
    </source>
</evidence>
<reference evidence="8 9" key="1">
    <citation type="journal article" date="2013" name="J. Biotechnol.">
        <title>Establishment and interpretation of the genome sequence of the phytopathogenic fungus Rhizoctonia solani AG1-IB isolate 7/3/14.</title>
        <authorList>
            <person name="Wibberg D.W."/>
            <person name="Jelonek L.J."/>
            <person name="Rupp O.R."/>
            <person name="Hennig M.H."/>
            <person name="Eikmeyer F.E."/>
            <person name="Goesmann A.G."/>
            <person name="Hartmann A.H."/>
            <person name="Borriss R.B."/>
            <person name="Grosch R.G."/>
            <person name="Puehler A.P."/>
            <person name="Schlueter A.S."/>
        </authorList>
    </citation>
    <scope>NUCLEOTIDE SEQUENCE [LARGE SCALE GENOMIC DNA]</scope>
    <source>
        <strain evidence="9">AG1-IB / isolate 7/3/14</strain>
    </source>
</reference>
<evidence type="ECO:0000256" key="1">
    <source>
        <dbReference type="ARBA" id="ARBA00001974"/>
    </source>
</evidence>
<keyword evidence="5" id="KW-0274">FAD</keyword>
<organism evidence="8 9">
    <name type="scientific">Thanatephorus cucumeris (strain AG1-IB / isolate 7/3/14)</name>
    <name type="common">Lettuce bottom rot fungus</name>
    <name type="synonym">Rhizoctonia solani</name>
    <dbReference type="NCBI Taxonomy" id="1108050"/>
    <lineage>
        <taxon>Eukaryota</taxon>
        <taxon>Fungi</taxon>
        <taxon>Dikarya</taxon>
        <taxon>Basidiomycota</taxon>
        <taxon>Agaricomycotina</taxon>
        <taxon>Agaricomycetes</taxon>
        <taxon>Cantharellales</taxon>
        <taxon>Ceratobasidiaceae</taxon>
        <taxon>Rhizoctonia</taxon>
        <taxon>Rhizoctonia solani AG-1</taxon>
    </lineage>
</organism>
<accession>M5CCR0</accession>
<keyword evidence="4" id="KW-0732">Signal</keyword>
<protein>
    <submittedName>
        <fullName evidence="8">Glucose oxidase</fullName>
    </submittedName>
</protein>
<dbReference type="InterPro" id="IPR036188">
    <property type="entry name" value="FAD/NAD-bd_sf"/>
</dbReference>
<dbReference type="InterPro" id="IPR007867">
    <property type="entry name" value="GMC_OxRtase_C"/>
</dbReference>
<dbReference type="SUPFAM" id="SSF51905">
    <property type="entry name" value="FAD/NAD(P)-binding domain"/>
    <property type="match status" value="1"/>
</dbReference>
<evidence type="ECO:0000256" key="3">
    <source>
        <dbReference type="ARBA" id="ARBA00022630"/>
    </source>
</evidence>
<dbReference type="Proteomes" id="UP000012065">
    <property type="component" value="Unassembled WGS sequence"/>
</dbReference>
<proteinExistence type="inferred from homology"/>
<keyword evidence="6" id="KW-0560">Oxidoreductase</keyword>
<comment type="caution">
    <text evidence="8">The sequence shown here is derived from an EMBL/GenBank/DDBJ whole genome shotgun (WGS) entry which is preliminary data.</text>
</comment>
<evidence type="ECO:0000256" key="2">
    <source>
        <dbReference type="ARBA" id="ARBA00010790"/>
    </source>
</evidence>
<evidence type="ECO:0000313" key="8">
    <source>
        <dbReference type="EMBL" id="CCO33612.1"/>
    </source>
</evidence>
<gene>
    <name evidence="8" type="primary">gox</name>
    <name evidence="8" type="ORF">BN14_07696</name>
</gene>
<dbReference type="EMBL" id="CAOJ01011791">
    <property type="protein sequence ID" value="CCO33612.1"/>
    <property type="molecule type" value="Genomic_DNA"/>
</dbReference>
<dbReference type="Gene3D" id="3.50.50.60">
    <property type="entry name" value="FAD/NAD(P)-binding domain"/>
    <property type="match status" value="1"/>
</dbReference>
<dbReference type="Gene3D" id="3.30.560.10">
    <property type="entry name" value="Glucose Oxidase, domain 3"/>
    <property type="match status" value="1"/>
</dbReference>
<dbReference type="AlphaFoldDB" id="M5CCR0"/>
<sequence>MKSFIKNKVAQTEMNWSLVKNADGTFNIQFYTTDLHTFSRGQVHASSSDPTAKPTIDPKYLSAEHDIWYLSRAVAYTRNITSVEPLASYIESEVTPGGNITSPDQLESWLKTNFRTMSHFVGTAAAVPKAKGGVVDPRNFKVYGTQNVRVVDASTIPLLPGIHTMSMVYAIAEYASERIKST</sequence>
<comment type="similarity">
    <text evidence="2">Belongs to the GMC oxidoreductase family.</text>
</comment>
<evidence type="ECO:0000256" key="5">
    <source>
        <dbReference type="ARBA" id="ARBA00022827"/>
    </source>
</evidence>
<dbReference type="GO" id="GO:0050660">
    <property type="term" value="F:flavin adenine dinucleotide binding"/>
    <property type="evidence" value="ECO:0007669"/>
    <property type="project" value="InterPro"/>
</dbReference>
<dbReference type="InterPro" id="IPR012132">
    <property type="entry name" value="GMC_OxRdtase"/>
</dbReference>
<evidence type="ECO:0000256" key="4">
    <source>
        <dbReference type="ARBA" id="ARBA00022729"/>
    </source>
</evidence>
<dbReference type="GO" id="GO:0016614">
    <property type="term" value="F:oxidoreductase activity, acting on CH-OH group of donors"/>
    <property type="evidence" value="ECO:0007669"/>
    <property type="project" value="InterPro"/>
</dbReference>
<dbReference type="PANTHER" id="PTHR11552:SF201">
    <property type="entry name" value="GLUCOSE-METHANOL-CHOLINE OXIDOREDUCTASE N-TERMINAL DOMAIN-CONTAINING PROTEIN"/>
    <property type="match status" value="1"/>
</dbReference>
<feature type="domain" description="Glucose-methanol-choline oxidoreductase C-terminal" evidence="7">
    <location>
        <begin position="38"/>
        <end position="172"/>
    </location>
</feature>
<dbReference type="SUPFAM" id="SSF54373">
    <property type="entry name" value="FAD-linked reductases, C-terminal domain"/>
    <property type="match status" value="1"/>
</dbReference>
<dbReference type="HOGENOM" id="CLU_002865_2_2_1"/>
<dbReference type="Pfam" id="PF05199">
    <property type="entry name" value="GMC_oxred_C"/>
    <property type="match status" value="1"/>
</dbReference>
<dbReference type="PANTHER" id="PTHR11552">
    <property type="entry name" value="GLUCOSE-METHANOL-CHOLINE GMC OXIDOREDUCTASE"/>
    <property type="match status" value="1"/>
</dbReference>